<feature type="transmembrane region" description="Helical" evidence="1">
    <location>
        <begin position="153"/>
        <end position="174"/>
    </location>
</feature>
<accession>A0A1Y2C3A3</accession>
<gene>
    <name evidence="2" type="ORF">LY90DRAFT_510177</name>
</gene>
<keyword evidence="1" id="KW-0472">Membrane</keyword>
<reference evidence="2 3" key="1">
    <citation type="submission" date="2016-08" db="EMBL/GenBank/DDBJ databases">
        <title>A Parts List for Fungal Cellulosomes Revealed by Comparative Genomics.</title>
        <authorList>
            <consortium name="DOE Joint Genome Institute"/>
            <person name="Haitjema C.H."/>
            <person name="Gilmore S.P."/>
            <person name="Henske J.K."/>
            <person name="Solomon K.V."/>
            <person name="De Groot R."/>
            <person name="Kuo A."/>
            <person name="Mondo S.J."/>
            <person name="Salamov A.A."/>
            <person name="Labutti K."/>
            <person name="Zhao Z."/>
            <person name="Chiniquy J."/>
            <person name="Barry K."/>
            <person name="Brewer H.M."/>
            <person name="Purvine S.O."/>
            <person name="Wright A.T."/>
            <person name="Boxma B."/>
            <person name="Van Alen T."/>
            <person name="Hackstein J.H."/>
            <person name="Baker S.E."/>
            <person name="Grigoriev I.V."/>
            <person name="O'Malley M.A."/>
        </authorList>
    </citation>
    <scope>NUCLEOTIDE SEQUENCE [LARGE SCALE GENOMIC DNA]</scope>
    <source>
        <strain evidence="2 3">G1</strain>
    </source>
</reference>
<dbReference type="STRING" id="1754190.A0A1Y2C3A3"/>
<organism evidence="2 3">
    <name type="scientific">Neocallimastix californiae</name>
    <dbReference type="NCBI Taxonomy" id="1754190"/>
    <lineage>
        <taxon>Eukaryota</taxon>
        <taxon>Fungi</taxon>
        <taxon>Fungi incertae sedis</taxon>
        <taxon>Chytridiomycota</taxon>
        <taxon>Chytridiomycota incertae sedis</taxon>
        <taxon>Neocallimastigomycetes</taxon>
        <taxon>Neocallimastigales</taxon>
        <taxon>Neocallimastigaceae</taxon>
        <taxon>Neocallimastix</taxon>
    </lineage>
</organism>
<keyword evidence="3" id="KW-1185">Reference proteome</keyword>
<evidence type="ECO:0000313" key="3">
    <source>
        <dbReference type="Proteomes" id="UP000193920"/>
    </source>
</evidence>
<proteinExistence type="predicted"/>
<dbReference type="EMBL" id="MCOG01000123">
    <property type="protein sequence ID" value="ORY41481.1"/>
    <property type="molecule type" value="Genomic_DNA"/>
</dbReference>
<protein>
    <submittedName>
        <fullName evidence="2">Uncharacterized protein</fullName>
    </submittedName>
</protein>
<sequence>MEIITMIFRFSKYVIYYDYDVCYYFHYSLEDGEKENMSEKSYTALLKIADEFPIYYDNAALAHILDQSFAFLCMSLSIILLLISTYGFYCKYNICNMCGFIFIYLFCIISNSICLKPLTISLAMTSVPKEDIDKDIYENLKDILDKYYYGRKLWLKIYSIVIFLECMLQMILIINYKKDNSNIPTNKKEFIEVSNVPSSKEMNDV</sequence>
<comment type="caution">
    <text evidence="2">The sequence shown here is derived from an EMBL/GenBank/DDBJ whole genome shotgun (WGS) entry which is preliminary data.</text>
</comment>
<dbReference type="AlphaFoldDB" id="A0A1Y2C3A3"/>
<keyword evidence="1" id="KW-1133">Transmembrane helix</keyword>
<keyword evidence="1" id="KW-0812">Transmembrane</keyword>
<name>A0A1Y2C3A3_9FUNG</name>
<dbReference type="OrthoDB" id="10540014at2759"/>
<dbReference type="Proteomes" id="UP000193920">
    <property type="component" value="Unassembled WGS sequence"/>
</dbReference>
<feature type="transmembrane region" description="Helical" evidence="1">
    <location>
        <begin position="101"/>
        <end position="124"/>
    </location>
</feature>
<feature type="transmembrane region" description="Helical" evidence="1">
    <location>
        <begin position="69"/>
        <end position="89"/>
    </location>
</feature>
<evidence type="ECO:0000313" key="2">
    <source>
        <dbReference type="EMBL" id="ORY41481.1"/>
    </source>
</evidence>
<evidence type="ECO:0000256" key="1">
    <source>
        <dbReference type="SAM" id="Phobius"/>
    </source>
</evidence>